<dbReference type="Proteomes" id="UP000770015">
    <property type="component" value="Unassembled WGS sequence"/>
</dbReference>
<organism evidence="2 3">
    <name type="scientific">Plectosphaerella plurivora</name>
    <dbReference type="NCBI Taxonomy" id="936078"/>
    <lineage>
        <taxon>Eukaryota</taxon>
        <taxon>Fungi</taxon>
        <taxon>Dikarya</taxon>
        <taxon>Ascomycota</taxon>
        <taxon>Pezizomycotina</taxon>
        <taxon>Sordariomycetes</taxon>
        <taxon>Hypocreomycetidae</taxon>
        <taxon>Glomerellales</taxon>
        <taxon>Plectosphaerellaceae</taxon>
        <taxon>Plectosphaerella</taxon>
    </lineage>
</organism>
<reference evidence="2" key="1">
    <citation type="journal article" date="2021" name="Nat. Commun.">
        <title>Genetic determinants of endophytism in the Arabidopsis root mycobiome.</title>
        <authorList>
            <person name="Mesny F."/>
            <person name="Miyauchi S."/>
            <person name="Thiergart T."/>
            <person name="Pickel B."/>
            <person name="Atanasova L."/>
            <person name="Karlsson M."/>
            <person name="Huettel B."/>
            <person name="Barry K.W."/>
            <person name="Haridas S."/>
            <person name="Chen C."/>
            <person name="Bauer D."/>
            <person name="Andreopoulos W."/>
            <person name="Pangilinan J."/>
            <person name="LaButti K."/>
            <person name="Riley R."/>
            <person name="Lipzen A."/>
            <person name="Clum A."/>
            <person name="Drula E."/>
            <person name="Henrissat B."/>
            <person name="Kohler A."/>
            <person name="Grigoriev I.V."/>
            <person name="Martin F.M."/>
            <person name="Hacquard S."/>
        </authorList>
    </citation>
    <scope>NUCLEOTIDE SEQUENCE</scope>
    <source>
        <strain evidence="2">MPI-SDFR-AT-0117</strain>
    </source>
</reference>
<evidence type="ECO:0000256" key="1">
    <source>
        <dbReference type="SAM" id="MobiDB-lite"/>
    </source>
</evidence>
<evidence type="ECO:0008006" key="4">
    <source>
        <dbReference type="Google" id="ProtNLM"/>
    </source>
</evidence>
<protein>
    <recommendedName>
        <fullName evidence="4">RRM domain-containing protein</fullName>
    </recommendedName>
</protein>
<feature type="compositionally biased region" description="Polar residues" evidence="1">
    <location>
        <begin position="121"/>
        <end position="130"/>
    </location>
</feature>
<feature type="compositionally biased region" description="Low complexity" evidence="1">
    <location>
        <begin position="29"/>
        <end position="43"/>
    </location>
</feature>
<keyword evidence="3" id="KW-1185">Reference proteome</keyword>
<name>A0A9P8VGU9_9PEZI</name>
<feature type="compositionally biased region" description="Low complexity" evidence="1">
    <location>
        <begin position="95"/>
        <end position="110"/>
    </location>
</feature>
<feature type="region of interest" description="Disordered" evidence="1">
    <location>
        <begin position="82"/>
        <end position="135"/>
    </location>
</feature>
<dbReference type="OrthoDB" id="5244622at2759"/>
<accession>A0A9P8VGU9</accession>
<feature type="compositionally biased region" description="Polar residues" evidence="1">
    <location>
        <begin position="44"/>
        <end position="58"/>
    </location>
</feature>
<gene>
    <name evidence="2" type="ORF">F5X68DRAFT_229350</name>
</gene>
<dbReference type="EMBL" id="JAGSXJ010000005">
    <property type="protein sequence ID" value="KAH6691497.1"/>
    <property type="molecule type" value="Genomic_DNA"/>
</dbReference>
<comment type="caution">
    <text evidence="2">The sequence shown here is derived from an EMBL/GenBank/DDBJ whole genome shotgun (WGS) entry which is preliminary data.</text>
</comment>
<dbReference type="AlphaFoldDB" id="A0A9P8VGU9"/>
<evidence type="ECO:0000313" key="2">
    <source>
        <dbReference type="EMBL" id="KAH6691497.1"/>
    </source>
</evidence>
<proteinExistence type="predicted"/>
<evidence type="ECO:0000313" key="3">
    <source>
        <dbReference type="Proteomes" id="UP000770015"/>
    </source>
</evidence>
<sequence length="595" mass="65975">MATSDEKLRLAATAQRTASVPDPRASKYSLLSPSSNQISINSPNATGQIDHNGNNDKTATVDLSQFKIPDLATAVASGWYARPADNDDSDDDDQSSISSGAASDCSSAPAPGDYEWDFLETPSTNLNSPQRGIEDKGPISALASDIVRELIAAATMGPTSDEMVEEDSDEGSDLEIVTPEEAYPAAVWDNQAQRDNAVNKHRTASRNQKSSPAIFKHGIRYFRKLTSNKTGAKPKAECRSVIITNLPDTIELSVVLAQLHGEKIVKAHIVPKNKGISSPTVIVFFAKHEDAVANVVFHSKPENALLFRADGTDIYEATVRMPGTDTYPLTLDKDVADQTRHIEFDNTEPSSVLAAMTKAGLKLTDFGNAVTRLHSDELSDCCQVEFRSIDIACRVRDKFLLLNKGSMATAKCIKDSCDRPFPEDLSRQRPFKPVSHLMEDFKSLMLEREGEEPLEDESAFVRIYDDYTKSWEYQGKPIVDPTNYRCETADWEGPHIQHEEGPNHDGHLGIWEYDPISDARQHRAYINGISGAVACPAMLHDEWMKEYLHYNMDSKHPETRRTIDAYFKAHGLVNLHRVNSYVNERATAPHLRSAL</sequence>
<feature type="region of interest" description="Disordered" evidence="1">
    <location>
        <begin position="1"/>
        <end position="58"/>
    </location>
</feature>